<dbReference type="InterPro" id="IPR050194">
    <property type="entry name" value="Glycosyltransferase_grp1"/>
</dbReference>
<dbReference type="Proteomes" id="UP000178577">
    <property type="component" value="Unassembled WGS sequence"/>
</dbReference>
<dbReference type="InterPro" id="IPR001296">
    <property type="entry name" value="Glyco_trans_1"/>
</dbReference>
<accession>A0A1F5GB63</accession>
<proteinExistence type="predicted"/>
<name>A0A1F5GB63_9BACT</name>
<dbReference type="GO" id="GO:0016757">
    <property type="term" value="F:glycosyltransferase activity"/>
    <property type="evidence" value="ECO:0007669"/>
    <property type="project" value="InterPro"/>
</dbReference>
<organism evidence="2 3">
    <name type="scientific">Candidatus Curtissbacteria bacterium RIFCSPHIGHO2_01_FULL_40_12</name>
    <dbReference type="NCBI Taxonomy" id="1797710"/>
    <lineage>
        <taxon>Bacteria</taxon>
        <taxon>Candidatus Curtissiibacteriota</taxon>
    </lineage>
</organism>
<dbReference type="SUPFAM" id="SSF53756">
    <property type="entry name" value="UDP-Glycosyltransferase/glycogen phosphorylase"/>
    <property type="match status" value="1"/>
</dbReference>
<reference evidence="2 3" key="1">
    <citation type="journal article" date="2016" name="Nat. Commun.">
        <title>Thousands of microbial genomes shed light on interconnected biogeochemical processes in an aquifer system.</title>
        <authorList>
            <person name="Anantharaman K."/>
            <person name="Brown C.T."/>
            <person name="Hug L.A."/>
            <person name="Sharon I."/>
            <person name="Castelle C.J."/>
            <person name="Probst A.J."/>
            <person name="Thomas B.C."/>
            <person name="Singh A."/>
            <person name="Wilkins M.J."/>
            <person name="Karaoz U."/>
            <person name="Brodie E.L."/>
            <person name="Williams K.H."/>
            <person name="Hubbard S.S."/>
            <person name="Banfield J.F."/>
        </authorList>
    </citation>
    <scope>NUCLEOTIDE SEQUENCE [LARGE SCALE GENOMIC DNA]</scope>
</reference>
<gene>
    <name evidence="2" type="ORF">A2693_03150</name>
</gene>
<dbReference type="Gene3D" id="3.40.50.2000">
    <property type="entry name" value="Glycogen Phosphorylase B"/>
    <property type="match status" value="2"/>
</dbReference>
<dbReference type="EMBL" id="MFAY01000019">
    <property type="protein sequence ID" value="OGD89079.1"/>
    <property type="molecule type" value="Genomic_DNA"/>
</dbReference>
<comment type="caution">
    <text evidence="2">The sequence shown here is derived from an EMBL/GenBank/DDBJ whole genome shotgun (WGS) entry which is preliminary data.</text>
</comment>
<dbReference type="PANTHER" id="PTHR45947:SF3">
    <property type="entry name" value="SULFOQUINOVOSYL TRANSFERASE SQD2"/>
    <property type="match status" value="1"/>
</dbReference>
<dbReference type="AlphaFoldDB" id="A0A1F5GB63"/>
<dbReference type="Pfam" id="PF00534">
    <property type="entry name" value="Glycos_transf_1"/>
    <property type="match status" value="1"/>
</dbReference>
<feature type="domain" description="Glycosyl transferase family 1" evidence="1">
    <location>
        <begin position="215"/>
        <end position="359"/>
    </location>
</feature>
<dbReference type="PANTHER" id="PTHR45947">
    <property type="entry name" value="SULFOQUINOVOSYL TRANSFERASE SQD2"/>
    <property type="match status" value="1"/>
</dbReference>
<evidence type="ECO:0000313" key="3">
    <source>
        <dbReference type="Proteomes" id="UP000178577"/>
    </source>
</evidence>
<evidence type="ECO:0000313" key="2">
    <source>
        <dbReference type="EMBL" id="OGD89079.1"/>
    </source>
</evidence>
<protein>
    <recommendedName>
        <fullName evidence="1">Glycosyl transferase family 1 domain-containing protein</fullName>
    </recommendedName>
</protein>
<sequence>MKKNKQSFSANKLSSQPKIALVHDDFIQAGGAESLFATIASIWPKAPIYTSLVNWGKLPNSIDAGRLKISWMQKIPFAVHFYKILLPIYPLAFESFNFDGFDIVLSSTTRFAKSIITKPKTIHICYINSTPRFLWDSDIKKEYLPKVLRIIFGPILLWLKRWDKISSFRVDYYIANSQNVKESIERRYGLKSLVIYPFADLNFFKPPKIHNWKLKSQNYFLMVSRLVKWKKVDLAIRACTLQNRNLIIVGDGPDKSRLMNLVSTKSRVEFLGHVSREKLRELYQNCQTLIVTQQEDFGIAAVETQACGRPVIAYQKGGQAEIINDGKTGILFDRQSAQSLEDAISAASEIKWSVSACRKNSLRFSQAAFVGQLKKQVQLYAGKP</sequence>
<evidence type="ECO:0000259" key="1">
    <source>
        <dbReference type="Pfam" id="PF00534"/>
    </source>
</evidence>